<comment type="subcellular location">
    <subcellularLocation>
        <location evidence="8">Cytoplasm</location>
    </subcellularLocation>
</comment>
<evidence type="ECO:0000313" key="10">
    <source>
        <dbReference type="EMBL" id="ASY15955.1"/>
    </source>
</evidence>
<keyword evidence="11" id="KW-1185">Reference proteome</keyword>
<comment type="catalytic activity">
    <reaction evidence="1 8">
        <text>Hydrolyzes single-stranded DNA or mismatched double-stranded DNA and polynucleotides, releasing free uracil.</text>
        <dbReference type="EC" id="3.2.2.27"/>
    </reaction>
</comment>
<keyword evidence="8" id="KW-0963">Cytoplasm</keyword>
<dbReference type="HAMAP" id="MF_00148">
    <property type="entry name" value="UDG"/>
    <property type="match status" value="1"/>
</dbReference>
<proteinExistence type="inferred from homology"/>
<feature type="active site" description="Proton acceptor" evidence="8">
    <location>
        <position position="82"/>
    </location>
</feature>
<sequence length="234" mass="26073">MKSSLRNICQQSLNYLWKFAMKDLASSHVHSSWETVFEPINPLIAELLSKIASEDLSPSLDSIFRAFQFDLDSIRCVIVGQDPYPTPGNAMGLAFSTPPSVERIPQSLRNIFKELEDDQGITPPTSGDLSAWSAAGVLLLNRVLTTRQGESNAHTNIGWQRITDHIASELGKRDVVAVLWGKQAQELSIFFTYKIEGVHPSPLSAYRGFFGSKPFTQVNQLLVAQGREPIDWKL</sequence>
<feature type="domain" description="Uracil-DNA glycosylase-like" evidence="9">
    <location>
        <begin position="67"/>
        <end position="222"/>
    </location>
</feature>
<dbReference type="KEGG" id="psuf:A1sIA56_03390"/>
<dbReference type="SMART" id="SM00986">
    <property type="entry name" value="UDG"/>
    <property type="match status" value="1"/>
</dbReference>
<evidence type="ECO:0000256" key="2">
    <source>
        <dbReference type="ARBA" id="ARBA00002631"/>
    </source>
</evidence>
<dbReference type="SUPFAM" id="SSF52141">
    <property type="entry name" value="Uracil-DNA glycosylase-like"/>
    <property type="match status" value="1"/>
</dbReference>
<dbReference type="GO" id="GO:0097510">
    <property type="term" value="P:base-excision repair, AP site formation via deaminated base removal"/>
    <property type="evidence" value="ECO:0007669"/>
    <property type="project" value="TreeGrafter"/>
</dbReference>
<dbReference type="PANTHER" id="PTHR11264">
    <property type="entry name" value="URACIL-DNA GLYCOSYLASE"/>
    <property type="match status" value="1"/>
</dbReference>
<dbReference type="SMART" id="SM00987">
    <property type="entry name" value="UreE_C"/>
    <property type="match status" value="1"/>
</dbReference>
<evidence type="ECO:0000256" key="1">
    <source>
        <dbReference type="ARBA" id="ARBA00001400"/>
    </source>
</evidence>
<dbReference type="GO" id="GO:0004844">
    <property type="term" value="F:uracil DNA N-glycosylase activity"/>
    <property type="evidence" value="ECO:0007669"/>
    <property type="project" value="UniProtKB-UniRule"/>
</dbReference>
<keyword evidence="7 8" id="KW-0234">DNA repair</keyword>
<dbReference type="Proteomes" id="UP000217215">
    <property type="component" value="Chromosome"/>
</dbReference>
<name>A0A249KGX5_9ACTN</name>
<dbReference type="PANTHER" id="PTHR11264:SF0">
    <property type="entry name" value="URACIL-DNA GLYCOSYLASE"/>
    <property type="match status" value="1"/>
</dbReference>
<evidence type="ECO:0000256" key="5">
    <source>
        <dbReference type="ARBA" id="ARBA00022763"/>
    </source>
</evidence>
<dbReference type="NCBIfam" id="NF003588">
    <property type="entry name" value="PRK05254.1-1"/>
    <property type="match status" value="1"/>
</dbReference>
<accession>A0A249KGX5</accession>
<evidence type="ECO:0000256" key="3">
    <source>
        <dbReference type="ARBA" id="ARBA00008184"/>
    </source>
</evidence>
<dbReference type="Gene3D" id="3.40.470.10">
    <property type="entry name" value="Uracil-DNA glycosylase-like domain"/>
    <property type="match status" value="1"/>
</dbReference>
<evidence type="ECO:0000259" key="9">
    <source>
        <dbReference type="SMART" id="SM00986"/>
    </source>
</evidence>
<protein>
    <recommendedName>
        <fullName evidence="4 8">Uracil-DNA glycosylase</fullName>
        <shortName evidence="8">UDG</shortName>
        <ecNumber evidence="4 8">3.2.2.27</ecNumber>
    </recommendedName>
</protein>
<dbReference type="NCBIfam" id="NF003592">
    <property type="entry name" value="PRK05254.1-5"/>
    <property type="match status" value="1"/>
</dbReference>
<gene>
    <name evidence="8" type="primary">ung</name>
    <name evidence="10" type="ORF">A1sIA56_03390</name>
</gene>
<comment type="similarity">
    <text evidence="3 8">Belongs to the uracil-DNA glycosylase (UDG) superfamily. UNG family.</text>
</comment>
<dbReference type="Pfam" id="PF03167">
    <property type="entry name" value="UDG"/>
    <property type="match status" value="1"/>
</dbReference>
<dbReference type="EC" id="3.2.2.27" evidence="4 8"/>
<evidence type="ECO:0000313" key="11">
    <source>
        <dbReference type="Proteomes" id="UP000217215"/>
    </source>
</evidence>
<dbReference type="GO" id="GO:0005737">
    <property type="term" value="C:cytoplasm"/>
    <property type="evidence" value="ECO:0007669"/>
    <property type="project" value="UniProtKB-SubCell"/>
</dbReference>
<reference evidence="10 11" key="1">
    <citation type="submission" date="2016-07" db="EMBL/GenBank/DDBJ databases">
        <title>High microdiversification within the ubiquitous acI lineage of Actinobacteria.</title>
        <authorList>
            <person name="Neuenschwander S.M."/>
            <person name="Salcher M."/>
            <person name="Ghai R."/>
            <person name="Pernthaler J."/>
        </authorList>
    </citation>
    <scope>NUCLEOTIDE SEQUENCE [LARGE SCALE GENOMIC DNA]</scope>
    <source>
        <strain evidence="10">MMS-IA-56</strain>
    </source>
</reference>
<organism evidence="10 11">
    <name type="scientific">Candidatus Planktophila sulfonica</name>
    <dbReference type="NCBI Taxonomy" id="1884904"/>
    <lineage>
        <taxon>Bacteria</taxon>
        <taxon>Bacillati</taxon>
        <taxon>Actinomycetota</taxon>
        <taxon>Actinomycetes</taxon>
        <taxon>Candidatus Nanopelagicales</taxon>
        <taxon>Candidatus Nanopelagicaceae</taxon>
        <taxon>Candidatus Planktophila</taxon>
    </lineage>
</organism>
<dbReference type="EMBL" id="CP016773">
    <property type="protein sequence ID" value="ASY15955.1"/>
    <property type="molecule type" value="Genomic_DNA"/>
</dbReference>
<keyword evidence="5 8" id="KW-0227">DNA damage</keyword>
<evidence type="ECO:0000256" key="4">
    <source>
        <dbReference type="ARBA" id="ARBA00012030"/>
    </source>
</evidence>
<dbReference type="InterPro" id="IPR036895">
    <property type="entry name" value="Uracil-DNA_glycosylase-like_sf"/>
</dbReference>
<dbReference type="InterPro" id="IPR002043">
    <property type="entry name" value="UDG_fam1"/>
</dbReference>
<dbReference type="AlphaFoldDB" id="A0A249KGX5"/>
<dbReference type="InterPro" id="IPR005122">
    <property type="entry name" value="Uracil-DNA_glycosylase-like"/>
</dbReference>
<comment type="function">
    <text evidence="2 8">Excises uracil residues from the DNA which can arise as a result of misincorporation of dUMP residues by DNA polymerase or due to deamination of cytosine.</text>
</comment>
<evidence type="ECO:0000256" key="7">
    <source>
        <dbReference type="ARBA" id="ARBA00023204"/>
    </source>
</evidence>
<evidence type="ECO:0000256" key="6">
    <source>
        <dbReference type="ARBA" id="ARBA00022801"/>
    </source>
</evidence>
<dbReference type="CDD" id="cd10027">
    <property type="entry name" value="UDG-F1-like"/>
    <property type="match status" value="1"/>
</dbReference>
<evidence type="ECO:0000256" key="8">
    <source>
        <dbReference type="HAMAP-Rule" id="MF_00148"/>
    </source>
</evidence>
<keyword evidence="6 8" id="KW-0378">Hydrolase</keyword>